<evidence type="ECO:0000313" key="7">
    <source>
        <dbReference type="EMBL" id="KAA1259000.1"/>
    </source>
</evidence>
<keyword evidence="5 7" id="KW-0418">Kinase</keyword>
<dbReference type="GO" id="GO:0015937">
    <property type="term" value="P:coenzyme A biosynthetic process"/>
    <property type="evidence" value="ECO:0007669"/>
    <property type="project" value="UniProtKB-UniRule"/>
</dbReference>
<dbReference type="HAMAP" id="MF_00376">
    <property type="entry name" value="Dephospho_CoA_kinase"/>
    <property type="match status" value="1"/>
</dbReference>
<dbReference type="Pfam" id="PF01121">
    <property type="entry name" value="CoaE"/>
    <property type="match status" value="1"/>
</dbReference>
<comment type="caution">
    <text evidence="7">The sequence shown here is derived from an EMBL/GenBank/DDBJ whole genome shotgun (WGS) entry which is preliminary data.</text>
</comment>
<keyword evidence="8" id="KW-1185">Reference proteome</keyword>
<dbReference type="InterPro" id="IPR001977">
    <property type="entry name" value="Depp_CoAkinase"/>
</dbReference>
<comment type="subcellular location">
    <subcellularLocation>
        <location evidence="5">Cytoplasm</location>
    </subcellularLocation>
</comment>
<dbReference type="PANTHER" id="PTHR10695">
    <property type="entry name" value="DEPHOSPHO-COA KINASE-RELATED"/>
    <property type="match status" value="1"/>
</dbReference>
<dbReference type="PROSITE" id="PS51219">
    <property type="entry name" value="DPCK"/>
    <property type="match status" value="1"/>
</dbReference>
<organism evidence="7 8">
    <name type="scientific">Rubripirellula obstinata</name>
    <dbReference type="NCBI Taxonomy" id="406547"/>
    <lineage>
        <taxon>Bacteria</taxon>
        <taxon>Pseudomonadati</taxon>
        <taxon>Planctomycetota</taxon>
        <taxon>Planctomycetia</taxon>
        <taxon>Pirellulales</taxon>
        <taxon>Pirellulaceae</taxon>
        <taxon>Rubripirellula</taxon>
    </lineage>
</organism>
<keyword evidence="5 7" id="KW-0808">Transferase</keyword>
<dbReference type="RefSeq" id="WP_068260254.1">
    <property type="nucleotide sequence ID" value="NZ_LWSK01000015.1"/>
</dbReference>
<evidence type="ECO:0000256" key="3">
    <source>
        <dbReference type="ARBA" id="ARBA00022840"/>
    </source>
</evidence>
<evidence type="ECO:0000256" key="5">
    <source>
        <dbReference type="HAMAP-Rule" id="MF_00376"/>
    </source>
</evidence>
<dbReference type="AlphaFoldDB" id="A0A5B1CHF5"/>
<sequence length="211" mass="23350">MIVLGIVGSIAGGKSTVARYLQESGAAWIDADSLAKQSLDLADVKEKLVLRFGNQVLNAGGGIDRAEIGSIVFGNDQASQAELRYLESIVHPIVRNQVLQKLKSNASSGVQVSLLDVPLLFESGWDRCCDEVWCIDADPEIRAARAANRGWHPDEIVKREQRQLPIATKIQLSNRVIQNNGSMEELHQRVDQHWQSLLTKNVETDSDTHCR</sequence>
<dbReference type="NCBIfam" id="TIGR00152">
    <property type="entry name" value="dephospho-CoA kinase"/>
    <property type="match status" value="1"/>
</dbReference>
<keyword evidence="5" id="KW-0963">Cytoplasm</keyword>
<dbReference type="Proteomes" id="UP000322699">
    <property type="component" value="Unassembled WGS sequence"/>
</dbReference>
<comment type="function">
    <text evidence="5">Catalyzes the phosphorylation of the 3'-hydroxyl group of dephosphocoenzyme A to form coenzyme A.</text>
</comment>
<dbReference type="EC" id="2.7.1.24" evidence="5 6"/>
<dbReference type="SUPFAM" id="SSF52540">
    <property type="entry name" value="P-loop containing nucleoside triphosphate hydrolases"/>
    <property type="match status" value="1"/>
</dbReference>
<comment type="pathway">
    <text evidence="5">Cofactor biosynthesis; coenzyme A biosynthesis; CoA from (R)-pantothenate: step 5/5.</text>
</comment>
<accession>A0A5B1CHF5</accession>
<dbReference type="GO" id="GO:0005524">
    <property type="term" value="F:ATP binding"/>
    <property type="evidence" value="ECO:0007669"/>
    <property type="project" value="UniProtKB-UniRule"/>
</dbReference>
<proteinExistence type="inferred from homology"/>
<dbReference type="PANTHER" id="PTHR10695:SF46">
    <property type="entry name" value="BIFUNCTIONAL COENZYME A SYNTHASE-RELATED"/>
    <property type="match status" value="1"/>
</dbReference>
<keyword evidence="2 5" id="KW-0547">Nucleotide-binding</keyword>
<comment type="catalytic activity">
    <reaction evidence="5">
        <text>3'-dephospho-CoA + ATP = ADP + CoA + H(+)</text>
        <dbReference type="Rhea" id="RHEA:18245"/>
        <dbReference type="ChEBI" id="CHEBI:15378"/>
        <dbReference type="ChEBI" id="CHEBI:30616"/>
        <dbReference type="ChEBI" id="CHEBI:57287"/>
        <dbReference type="ChEBI" id="CHEBI:57328"/>
        <dbReference type="ChEBI" id="CHEBI:456216"/>
        <dbReference type="EC" id="2.7.1.24"/>
    </reaction>
</comment>
<dbReference type="Gene3D" id="3.40.50.300">
    <property type="entry name" value="P-loop containing nucleotide triphosphate hydrolases"/>
    <property type="match status" value="1"/>
</dbReference>
<dbReference type="GO" id="GO:0004140">
    <property type="term" value="F:dephospho-CoA kinase activity"/>
    <property type="evidence" value="ECO:0007669"/>
    <property type="project" value="UniProtKB-UniRule"/>
</dbReference>
<evidence type="ECO:0000313" key="8">
    <source>
        <dbReference type="Proteomes" id="UP000322699"/>
    </source>
</evidence>
<reference evidence="7 8" key="1">
    <citation type="submission" date="2019-08" db="EMBL/GenBank/DDBJ databases">
        <title>Deep-cultivation of Planctomycetes and their phenomic and genomic characterization uncovers novel biology.</title>
        <authorList>
            <person name="Wiegand S."/>
            <person name="Jogler M."/>
            <person name="Boedeker C."/>
            <person name="Pinto D."/>
            <person name="Vollmers J."/>
            <person name="Rivas-Marin E."/>
            <person name="Kohn T."/>
            <person name="Peeters S.H."/>
            <person name="Heuer A."/>
            <person name="Rast P."/>
            <person name="Oberbeckmann S."/>
            <person name="Bunk B."/>
            <person name="Jeske O."/>
            <person name="Meyerdierks A."/>
            <person name="Storesund J.E."/>
            <person name="Kallscheuer N."/>
            <person name="Luecker S."/>
            <person name="Lage O.M."/>
            <person name="Pohl T."/>
            <person name="Merkel B.J."/>
            <person name="Hornburger P."/>
            <person name="Mueller R.-W."/>
            <person name="Bruemmer F."/>
            <person name="Labrenz M."/>
            <person name="Spormann A.M."/>
            <person name="Op Den Camp H."/>
            <person name="Overmann J."/>
            <person name="Amann R."/>
            <person name="Jetten M.S.M."/>
            <person name="Mascher T."/>
            <person name="Medema M.H."/>
            <person name="Devos D.P."/>
            <person name="Kaster A.-K."/>
            <person name="Ovreas L."/>
            <person name="Rohde M."/>
            <person name="Galperin M.Y."/>
            <person name="Jogler C."/>
        </authorList>
    </citation>
    <scope>NUCLEOTIDE SEQUENCE [LARGE SCALE GENOMIC DNA]</scope>
    <source>
        <strain evidence="7 8">LF1</strain>
    </source>
</reference>
<dbReference type="InterPro" id="IPR027417">
    <property type="entry name" value="P-loop_NTPase"/>
</dbReference>
<gene>
    <name evidence="5 7" type="primary">coaE</name>
    <name evidence="7" type="ORF">LF1_15250</name>
</gene>
<keyword evidence="4 5" id="KW-0173">Coenzyme A biosynthesis</keyword>
<protein>
    <recommendedName>
        <fullName evidence="5 6">Dephospho-CoA kinase</fullName>
        <ecNumber evidence="5 6">2.7.1.24</ecNumber>
    </recommendedName>
    <alternativeName>
        <fullName evidence="5">Dephosphocoenzyme A kinase</fullName>
    </alternativeName>
</protein>
<evidence type="ECO:0000256" key="1">
    <source>
        <dbReference type="ARBA" id="ARBA00009018"/>
    </source>
</evidence>
<feature type="binding site" evidence="5">
    <location>
        <begin position="11"/>
        <end position="16"/>
    </location>
    <ligand>
        <name>ATP</name>
        <dbReference type="ChEBI" id="CHEBI:30616"/>
    </ligand>
</feature>
<dbReference type="GO" id="GO:0005737">
    <property type="term" value="C:cytoplasm"/>
    <property type="evidence" value="ECO:0007669"/>
    <property type="project" value="UniProtKB-SubCell"/>
</dbReference>
<name>A0A5B1CHF5_9BACT</name>
<dbReference type="OrthoDB" id="9812943at2"/>
<dbReference type="CDD" id="cd02022">
    <property type="entry name" value="DPCK"/>
    <property type="match status" value="1"/>
</dbReference>
<evidence type="ECO:0000256" key="2">
    <source>
        <dbReference type="ARBA" id="ARBA00022741"/>
    </source>
</evidence>
<keyword evidence="3 5" id="KW-0067">ATP-binding</keyword>
<evidence type="ECO:0000256" key="6">
    <source>
        <dbReference type="NCBIfam" id="TIGR00152"/>
    </source>
</evidence>
<evidence type="ECO:0000256" key="4">
    <source>
        <dbReference type="ARBA" id="ARBA00022993"/>
    </source>
</evidence>
<comment type="similarity">
    <text evidence="1 5">Belongs to the CoaE family.</text>
</comment>
<dbReference type="UniPathway" id="UPA00241">
    <property type="reaction ID" value="UER00356"/>
</dbReference>
<dbReference type="EMBL" id="VRLW01000001">
    <property type="protein sequence ID" value="KAA1259000.1"/>
    <property type="molecule type" value="Genomic_DNA"/>
</dbReference>